<reference evidence="2" key="1">
    <citation type="submission" date="2019-02" db="EMBL/GenBank/DDBJ databases">
        <authorList>
            <person name="Li S.-H."/>
        </authorList>
    </citation>
    <scope>NUCLEOTIDE SEQUENCE</scope>
    <source>
        <strain evidence="2">IMCC8485</strain>
    </source>
</reference>
<gene>
    <name evidence="2" type="ORF">EYC87_03155</name>
</gene>
<proteinExistence type="predicted"/>
<name>A0ABT3SRI9_9GAMM</name>
<dbReference type="RefSeq" id="WP_279251584.1">
    <property type="nucleotide sequence ID" value="NZ_SHNP01000001.1"/>
</dbReference>
<evidence type="ECO:0000256" key="1">
    <source>
        <dbReference type="SAM" id="SignalP"/>
    </source>
</evidence>
<evidence type="ECO:0000313" key="2">
    <source>
        <dbReference type="EMBL" id="MCX2972588.1"/>
    </source>
</evidence>
<evidence type="ECO:0000313" key="3">
    <source>
        <dbReference type="Proteomes" id="UP001143307"/>
    </source>
</evidence>
<keyword evidence="1" id="KW-0732">Signal</keyword>
<comment type="caution">
    <text evidence="2">The sequence shown here is derived from an EMBL/GenBank/DDBJ whole genome shotgun (WGS) entry which is preliminary data.</text>
</comment>
<sequence length="139" mass="15544">MSNTPMNLIKCMLASMALLSLYSLAQEGTSLESDWIELVKGHKGETMGVEVTDIQPGDTEGSTRVYIAVPKVSMGHPDTIEEVLVVGQAPEESEPLDIEYEWVYDYDDDNYGLVVHLGESNWPIRLYMNSSPGYIRQDK</sequence>
<feature type="chain" id="PRO_5045447095" evidence="1">
    <location>
        <begin position="26"/>
        <end position="139"/>
    </location>
</feature>
<dbReference type="EMBL" id="SHNP01000001">
    <property type="protein sequence ID" value="MCX2972588.1"/>
    <property type="molecule type" value="Genomic_DNA"/>
</dbReference>
<protein>
    <submittedName>
        <fullName evidence="2">Uncharacterized protein</fullName>
    </submittedName>
</protein>
<organism evidence="2 3">
    <name type="scientific">Candidatus Seongchinamella marina</name>
    <dbReference type="NCBI Taxonomy" id="2518990"/>
    <lineage>
        <taxon>Bacteria</taxon>
        <taxon>Pseudomonadati</taxon>
        <taxon>Pseudomonadota</taxon>
        <taxon>Gammaproteobacteria</taxon>
        <taxon>Cellvibrionales</taxon>
        <taxon>Halieaceae</taxon>
        <taxon>Seongchinamella</taxon>
    </lineage>
</organism>
<feature type="signal peptide" evidence="1">
    <location>
        <begin position="1"/>
        <end position="25"/>
    </location>
</feature>
<keyword evidence="3" id="KW-1185">Reference proteome</keyword>
<dbReference type="Proteomes" id="UP001143307">
    <property type="component" value="Unassembled WGS sequence"/>
</dbReference>
<accession>A0ABT3SRI9</accession>